<dbReference type="Proteomes" id="UP000230066">
    <property type="component" value="Unassembled WGS sequence"/>
</dbReference>
<proteinExistence type="predicted"/>
<organism evidence="2 3">
    <name type="scientific">Fasciola hepatica</name>
    <name type="common">Liver fluke</name>
    <dbReference type="NCBI Taxonomy" id="6192"/>
    <lineage>
        <taxon>Eukaryota</taxon>
        <taxon>Metazoa</taxon>
        <taxon>Spiralia</taxon>
        <taxon>Lophotrochozoa</taxon>
        <taxon>Platyhelminthes</taxon>
        <taxon>Trematoda</taxon>
        <taxon>Digenea</taxon>
        <taxon>Plagiorchiida</taxon>
        <taxon>Echinostomata</taxon>
        <taxon>Echinostomatoidea</taxon>
        <taxon>Fasciolidae</taxon>
        <taxon>Fasciola</taxon>
    </lineage>
</organism>
<dbReference type="AlphaFoldDB" id="A0A4E0R975"/>
<feature type="compositionally biased region" description="Polar residues" evidence="1">
    <location>
        <begin position="93"/>
        <end position="111"/>
    </location>
</feature>
<protein>
    <submittedName>
        <fullName evidence="2">Uncharacterized protein</fullName>
    </submittedName>
</protein>
<evidence type="ECO:0000313" key="3">
    <source>
        <dbReference type="Proteomes" id="UP000230066"/>
    </source>
</evidence>
<dbReference type="EMBL" id="JXXN02002051">
    <property type="protein sequence ID" value="THD23606.1"/>
    <property type="molecule type" value="Genomic_DNA"/>
</dbReference>
<feature type="compositionally biased region" description="Polar residues" evidence="1">
    <location>
        <begin position="43"/>
        <end position="70"/>
    </location>
</feature>
<keyword evidence="3" id="KW-1185">Reference proteome</keyword>
<accession>A0A4E0R975</accession>
<feature type="region of interest" description="Disordered" evidence="1">
    <location>
        <begin position="1"/>
        <end position="113"/>
    </location>
</feature>
<name>A0A4E0R975_FASHE</name>
<reference evidence="2" key="1">
    <citation type="submission" date="2019-03" db="EMBL/GenBank/DDBJ databases">
        <title>Improved annotation for the trematode Fasciola hepatica.</title>
        <authorList>
            <person name="Choi Y.-J."/>
            <person name="Martin J."/>
            <person name="Mitreva M."/>
        </authorList>
    </citation>
    <scope>NUCLEOTIDE SEQUENCE [LARGE SCALE GENOMIC DNA]</scope>
</reference>
<evidence type="ECO:0000313" key="2">
    <source>
        <dbReference type="EMBL" id="THD23606.1"/>
    </source>
</evidence>
<evidence type="ECO:0000256" key="1">
    <source>
        <dbReference type="SAM" id="MobiDB-lite"/>
    </source>
</evidence>
<gene>
    <name evidence="2" type="ORF">D915_005772</name>
</gene>
<comment type="caution">
    <text evidence="2">The sequence shown here is derived from an EMBL/GenBank/DDBJ whole genome shotgun (WGS) entry which is preliminary data.</text>
</comment>
<sequence length="142" mass="15419">MVHSVDDNVEDDSEGEFQVPDLSARELEEYFGITKSEPVENSADVSTDITTEPNATGKSDSNSPVMKTINSTTESSSTEDWQLGIAETEDHTSSIPAKSTAAISSVTTTEPNVEKEEIELYPQTTNPMITSTGNVTYYSPNF</sequence>